<evidence type="ECO:0000256" key="2">
    <source>
        <dbReference type="ARBA" id="ARBA00022896"/>
    </source>
</evidence>
<dbReference type="GO" id="GO:0004656">
    <property type="term" value="F:procollagen-proline 4-dioxygenase activity"/>
    <property type="evidence" value="ECO:0007669"/>
    <property type="project" value="TreeGrafter"/>
</dbReference>
<dbReference type="WBParaSite" id="Csp11.Scaffold408.g972.t1">
    <property type="protein sequence ID" value="Csp11.Scaffold408.g972.t1"/>
    <property type="gene ID" value="Csp11.Scaffold408.g972"/>
</dbReference>
<keyword evidence="1" id="KW-0479">Metal-binding</keyword>
<dbReference type="eggNOG" id="KOG1591">
    <property type="taxonomic scope" value="Eukaryota"/>
</dbReference>
<protein>
    <submittedName>
        <fullName evidence="5">Fe2OG dioxygenase domain-containing protein</fullName>
    </submittedName>
</protein>
<dbReference type="PANTHER" id="PTHR10869">
    <property type="entry name" value="PROLYL 4-HYDROXYLASE ALPHA SUBUNIT"/>
    <property type="match status" value="1"/>
</dbReference>
<proteinExistence type="predicted"/>
<dbReference type="GO" id="GO:0046872">
    <property type="term" value="F:metal ion binding"/>
    <property type="evidence" value="ECO:0007669"/>
    <property type="project" value="UniProtKB-KW"/>
</dbReference>
<evidence type="ECO:0000256" key="3">
    <source>
        <dbReference type="ARBA" id="ARBA00023004"/>
    </source>
</evidence>
<evidence type="ECO:0000256" key="1">
    <source>
        <dbReference type="ARBA" id="ARBA00022723"/>
    </source>
</evidence>
<keyword evidence="4" id="KW-1185">Reference proteome</keyword>
<name>A0A1I7SZC7_9PELO</name>
<dbReference type="GO" id="GO:0005783">
    <property type="term" value="C:endoplasmic reticulum"/>
    <property type="evidence" value="ECO:0007669"/>
    <property type="project" value="TreeGrafter"/>
</dbReference>
<dbReference type="InterPro" id="IPR045054">
    <property type="entry name" value="P4HA-like"/>
</dbReference>
<evidence type="ECO:0000313" key="4">
    <source>
        <dbReference type="Proteomes" id="UP000095282"/>
    </source>
</evidence>
<accession>A0A1I7SZC7</accession>
<dbReference type="Gene3D" id="2.60.120.620">
    <property type="entry name" value="q2cbj1_9rhob like domain"/>
    <property type="match status" value="1"/>
</dbReference>
<dbReference type="STRING" id="1561998.A0A1I7SZC7"/>
<keyword evidence="3" id="KW-0408">Iron</keyword>
<dbReference type="GO" id="GO:0031418">
    <property type="term" value="F:L-ascorbic acid binding"/>
    <property type="evidence" value="ECO:0007669"/>
    <property type="project" value="UniProtKB-KW"/>
</dbReference>
<dbReference type="AlphaFoldDB" id="A0A1I7SZC7"/>
<keyword evidence="2" id="KW-0847">Vitamin C</keyword>
<evidence type="ECO:0000313" key="5">
    <source>
        <dbReference type="WBParaSite" id="Csp11.Scaffold408.g972.t1"/>
    </source>
</evidence>
<dbReference type="PANTHER" id="PTHR10869:SF210">
    <property type="entry name" value="FE2OG DIOXYGENASE DOMAIN-CONTAINING PROTEIN"/>
    <property type="match status" value="1"/>
</dbReference>
<organism evidence="4 5">
    <name type="scientific">Caenorhabditis tropicalis</name>
    <dbReference type="NCBI Taxonomy" id="1561998"/>
    <lineage>
        <taxon>Eukaryota</taxon>
        <taxon>Metazoa</taxon>
        <taxon>Ecdysozoa</taxon>
        <taxon>Nematoda</taxon>
        <taxon>Chromadorea</taxon>
        <taxon>Rhabditida</taxon>
        <taxon>Rhabditina</taxon>
        <taxon>Rhabditomorpha</taxon>
        <taxon>Rhabditoidea</taxon>
        <taxon>Rhabditidae</taxon>
        <taxon>Peloderinae</taxon>
        <taxon>Caenorhabditis</taxon>
    </lineage>
</organism>
<dbReference type="Proteomes" id="UP000095282">
    <property type="component" value="Unplaced"/>
</dbReference>
<reference evidence="5" key="1">
    <citation type="submission" date="2016-11" db="UniProtKB">
        <authorList>
            <consortium name="WormBaseParasite"/>
        </authorList>
    </citation>
    <scope>IDENTIFICATION</scope>
</reference>
<sequence length="117" mass="12746">MKNMRNRIGTLIFVLKTAEKGGGTVFPSIGTTIRTNAGDAFFWFDAQADESQEDLSNHGGCPIYEGQKVITTLWIRALNQPILPMASTGSPIDASWLIPTISSRFQPHLKGQSPVSP</sequence>